<dbReference type="STRING" id="446468.Ndas_3673"/>
<feature type="region of interest" description="Disordered" evidence="3">
    <location>
        <begin position="1"/>
        <end position="20"/>
    </location>
</feature>
<dbReference type="InterPro" id="IPR036271">
    <property type="entry name" value="Tet_transcr_reg_TetR-rel_C_sf"/>
</dbReference>
<feature type="DNA-binding region" description="H-T-H motif" evidence="2">
    <location>
        <begin position="44"/>
        <end position="63"/>
    </location>
</feature>
<dbReference type="Proteomes" id="UP000002219">
    <property type="component" value="Chromosome 1"/>
</dbReference>
<dbReference type="GO" id="GO:0003700">
    <property type="term" value="F:DNA-binding transcription factor activity"/>
    <property type="evidence" value="ECO:0007669"/>
    <property type="project" value="TreeGrafter"/>
</dbReference>
<keyword evidence="6" id="KW-1185">Reference proteome</keyword>
<evidence type="ECO:0000259" key="4">
    <source>
        <dbReference type="PROSITE" id="PS50977"/>
    </source>
</evidence>
<dbReference type="InterPro" id="IPR050109">
    <property type="entry name" value="HTH-type_TetR-like_transc_reg"/>
</dbReference>
<dbReference type="HOGENOM" id="CLU_088572_1_0_11"/>
<reference evidence="5 6" key="1">
    <citation type="journal article" date="2010" name="Stand. Genomic Sci.">
        <title>Complete genome sequence of Nocardiopsis dassonvillei type strain (IMRU 509).</title>
        <authorList>
            <person name="Sun H."/>
            <person name="Lapidus A."/>
            <person name="Nolan M."/>
            <person name="Lucas S."/>
            <person name="Del Rio T.G."/>
            <person name="Tice H."/>
            <person name="Cheng J.F."/>
            <person name="Tapia R."/>
            <person name="Han C."/>
            <person name="Goodwin L."/>
            <person name="Pitluck S."/>
            <person name="Pagani I."/>
            <person name="Ivanova N."/>
            <person name="Mavromatis K."/>
            <person name="Mikhailova N."/>
            <person name="Pati A."/>
            <person name="Chen A."/>
            <person name="Palaniappan K."/>
            <person name="Land M."/>
            <person name="Hauser L."/>
            <person name="Chang Y.J."/>
            <person name="Jeffries C.D."/>
            <person name="Djao O.D."/>
            <person name="Rohde M."/>
            <person name="Sikorski J."/>
            <person name="Goker M."/>
            <person name="Woyke T."/>
            <person name="Bristow J."/>
            <person name="Eisen J.A."/>
            <person name="Markowitz V."/>
            <person name="Hugenholtz P."/>
            <person name="Kyrpides N.C."/>
            <person name="Klenk H.P."/>
        </authorList>
    </citation>
    <scope>NUCLEOTIDE SEQUENCE [LARGE SCALE GENOMIC DNA]</scope>
    <source>
        <strain evidence="6">ATCC 23218 / DSM 43111 / CIP 107115 / JCM 7437 / KCTC 9190 / NBRC 14626 / NCTC 10488 / NRRL B-5397 / IMRU 509</strain>
    </source>
</reference>
<accession>D7B550</accession>
<evidence type="ECO:0000313" key="5">
    <source>
        <dbReference type="EMBL" id="ADH69071.1"/>
    </source>
</evidence>
<proteinExistence type="predicted"/>
<dbReference type="Gene3D" id="1.10.357.10">
    <property type="entry name" value="Tetracycline Repressor, domain 2"/>
    <property type="match status" value="1"/>
</dbReference>
<feature type="compositionally biased region" description="Polar residues" evidence="3">
    <location>
        <begin position="1"/>
        <end position="10"/>
    </location>
</feature>
<name>D7B550_NOCDD</name>
<feature type="domain" description="HTH tetR-type" evidence="4">
    <location>
        <begin position="22"/>
        <end position="81"/>
    </location>
</feature>
<evidence type="ECO:0000256" key="2">
    <source>
        <dbReference type="PROSITE-ProRule" id="PRU00335"/>
    </source>
</evidence>
<dbReference type="Pfam" id="PF00440">
    <property type="entry name" value="TetR_N"/>
    <property type="match status" value="1"/>
</dbReference>
<sequence>MFKVLNMSSTDRPDRPDGESDLTARARIRDAAIACFGQRGFGVSVRAIAEQAGVSPGLVIHHFGSKDKLRRACDDHVTAAVNEVKTDTVTSHDGQTFLHQLATMEQYAPLLAYVVRSMQAGGPLAAALFERMVADIEVYLAAGEAEGTIRPSRDPARRARYLAANSLGSLLLFLTLGRFGEEVDFARVAREWSREYMLPTLELYTEGLLTERTILDAYLLYVGDPPEEPR</sequence>
<dbReference type="GO" id="GO:0000976">
    <property type="term" value="F:transcription cis-regulatory region binding"/>
    <property type="evidence" value="ECO:0007669"/>
    <property type="project" value="TreeGrafter"/>
</dbReference>
<dbReference type="PRINTS" id="PR00455">
    <property type="entry name" value="HTHTETR"/>
</dbReference>
<dbReference type="EMBL" id="CP002040">
    <property type="protein sequence ID" value="ADH69071.1"/>
    <property type="molecule type" value="Genomic_DNA"/>
</dbReference>
<dbReference type="Pfam" id="PF17933">
    <property type="entry name" value="TetR_C_25"/>
    <property type="match status" value="1"/>
</dbReference>
<dbReference type="InterPro" id="IPR001647">
    <property type="entry name" value="HTH_TetR"/>
</dbReference>
<dbReference type="PANTHER" id="PTHR30055">
    <property type="entry name" value="HTH-TYPE TRANSCRIPTIONAL REGULATOR RUTR"/>
    <property type="match status" value="1"/>
</dbReference>
<evidence type="ECO:0000256" key="3">
    <source>
        <dbReference type="SAM" id="MobiDB-lite"/>
    </source>
</evidence>
<dbReference type="InterPro" id="IPR041484">
    <property type="entry name" value="TetR_C_25"/>
</dbReference>
<dbReference type="SUPFAM" id="SSF48498">
    <property type="entry name" value="Tetracyclin repressor-like, C-terminal domain"/>
    <property type="match status" value="1"/>
</dbReference>
<feature type="compositionally biased region" description="Basic and acidic residues" evidence="3">
    <location>
        <begin position="11"/>
        <end position="20"/>
    </location>
</feature>
<keyword evidence="1 2" id="KW-0238">DNA-binding</keyword>
<evidence type="ECO:0000256" key="1">
    <source>
        <dbReference type="ARBA" id="ARBA00023125"/>
    </source>
</evidence>
<evidence type="ECO:0000313" key="6">
    <source>
        <dbReference type="Proteomes" id="UP000002219"/>
    </source>
</evidence>
<dbReference type="InterPro" id="IPR009057">
    <property type="entry name" value="Homeodomain-like_sf"/>
</dbReference>
<dbReference type="AlphaFoldDB" id="D7B550"/>
<organism evidence="5 6">
    <name type="scientific">Nocardiopsis dassonvillei (strain ATCC 23218 / DSM 43111 / CIP 107115 / JCM 7437 / KCTC 9190 / NBRC 14626 / NCTC 10488 / NRRL B-5397 / IMRU 509)</name>
    <name type="common">Actinomadura dassonvillei</name>
    <dbReference type="NCBI Taxonomy" id="446468"/>
    <lineage>
        <taxon>Bacteria</taxon>
        <taxon>Bacillati</taxon>
        <taxon>Actinomycetota</taxon>
        <taxon>Actinomycetes</taxon>
        <taxon>Streptosporangiales</taxon>
        <taxon>Nocardiopsidaceae</taxon>
        <taxon>Nocardiopsis</taxon>
    </lineage>
</organism>
<gene>
    <name evidence="5" type="ordered locus">Ndas_3673</name>
</gene>
<dbReference type="eggNOG" id="COG1309">
    <property type="taxonomic scope" value="Bacteria"/>
</dbReference>
<dbReference type="PANTHER" id="PTHR30055:SF146">
    <property type="entry name" value="HTH-TYPE TRANSCRIPTIONAL DUAL REGULATOR CECR"/>
    <property type="match status" value="1"/>
</dbReference>
<dbReference type="SUPFAM" id="SSF46689">
    <property type="entry name" value="Homeodomain-like"/>
    <property type="match status" value="1"/>
</dbReference>
<dbReference type="KEGG" id="nda:Ndas_3673"/>
<protein>
    <submittedName>
        <fullName evidence="5">Transcriptional regulator, TetR family</fullName>
    </submittedName>
</protein>
<dbReference type="PROSITE" id="PS50977">
    <property type="entry name" value="HTH_TETR_2"/>
    <property type="match status" value="1"/>
</dbReference>